<organism evidence="1 2">
    <name type="scientific">Roseobacter insulae</name>
    <dbReference type="NCBI Taxonomy" id="2859783"/>
    <lineage>
        <taxon>Bacteria</taxon>
        <taxon>Pseudomonadati</taxon>
        <taxon>Pseudomonadota</taxon>
        <taxon>Alphaproteobacteria</taxon>
        <taxon>Rhodobacterales</taxon>
        <taxon>Roseobacteraceae</taxon>
        <taxon>Roseobacter</taxon>
    </lineage>
</organism>
<reference evidence="1" key="1">
    <citation type="submission" date="2021-07" db="EMBL/GenBank/DDBJ databases">
        <title>Roseobacter insulae sp. nov., isolated from a tidal flat.</title>
        <authorList>
            <person name="Park S."/>
            <person name="Yoon J.-H."/>
        </authorList>
    </citation>
    <scope>NUCLEOTIDE SEQUENCE</scope>
    <source>
        <strain evidence="1">YSTF-M11</strain>
    </source>
</reference>
<dbReference type="InterPro" id="IPR018727">
    <property type="entry name" value="DUF2267"/>
</dbReference>
<evidence type="ECO:0000313" key="2">
    <source>
        <dbReference type="Proteomes" id="UP001138661"/>
    </source>
</evidence>
<protein>
    <submittedName>
        <fullName evidence="1">DUF2267 domain-containing protein</fullName>
    </submittedName>
</protein>
<dbReference type="EMBL" id="JAHXDN010000001">
    <property type="protein sequence ID" value="MBW4706295.1"/>
    <property type="molecule type" value="Genomic_DNA"/>
</dbReference>
<proteinExistence type="predicted"/>
<accession>A0A9X1FRB1</accession>
<keyword evidence="2" id="KW-1185">Reference proteome</keyword>
<comment type="caution">
    <text evidence="1">The sequence shown here is derived from an EMBL/GenBank/DDBJ whole genome shotgun (WGS) entry which is preliminary data.</text>
</comment>
<sequence>MAMSVQGLEVIDRATHVTHDWINELSGRLDWSSKRSALRLLRVTLHHLRDHLLLDEMAQFSAQLPLLIRGIFFEGWVPKRTPIKERSAADFIGFIETQLGETEEYRGSEDIRCVFDLLNARLSAGEIEDVRASLPSAIRALWPDP</sequence>
<evidence type="ECO:0000313" key="1">
    <source>
        <dbReference type="EMBL" id="MBW4706295.1"/>
    </source>
</evidence>
<gene>
    <name evidence="1" type="ORF">KX928_00685</name>
</gene>
<dbReference type="Proteomes" id="UP001138661">
    <property type="component" value="Unassembled WGS sequence"/>
</dbReference>
<name>A0A9X1FRB1_9RHOB</name>
<dbReference type="AlphaFoldDB" id="A0A9X1FRB1"/>
<dbReference type="Pfam" id="PF10025">
    <property type="entry name" value="DUF2267"/>
    <property type="match status" value="1"/>
</dbReference>